<name>A0A5B7H4L8_PORTR</name>
<organism evidence="1 2">
    <name type="scientific">Portunus trituberculatus</name>
    <name type="common">Swimming crab</name>
    <name type="synonym">Neptunus trituberculatus</name>
    <dbReference type="NCBI Taxonomy" id="210409"/>
    <lineage>
        <taxon>Eukaryota</taxon>
        <taxon>Metazoa</taxon>
        <taxon>Ecdysozoa</taxon>
        <taxon>Arthropoda</taxon>
        <taxon>Crustacea</taxon>
        <taxon>Multicrustacea</taxon>
        <taxon>Malacostraca</taxon>
        <taxon>Eumalacostraca</taxon>
        <taxon>Eucarida</taxon>
        <taxon>Decapoda</taxon>
        <taxon>Pleocyemata</taxon>
        <taxon>Brachyura</taxon>
        <taxon>Eubrachyura</taxon>
        <taxon>Portunoidea</taxon>
        <taxon>Portunidae</taxon>
        <taxon>Portuninae</taxon>
        <taxon>Portunus</taxon>
    </lineage>
</organism>
<accession>A0A5B7H4L8</accession>
<dbReference type="EMBL" id="VSRR010021270">
    <property type="protein sequence ID" value="MPC63794.1"/>
    <property type="molecule type" value="Genomic_DNA"/>
</dbReference>
<evidence type="ECO:0000313" key="2">
    <source>
        <dbReference type="Proteomes" id="UP000324222"/>
    </source>
</evidence>
<dbReference type="AlphaFoldDB" id="A0A5B7H4L8"/>
<proteinExistence type="predicted"/>
<evidence type="ECO:0000313" key="1">
    <source>
        <dbReference type="EMBL" id="MPC63794.1"/>
    </source>
</evidence>
<gene>
    <name evidence="1" type="ORF">E2C01_057896</name>
</gene>
<reference evidence="1 2" key="1">
    <citation type="submission" date="2019-05" db="EMBL/GenBank/DDBJ databases">
        <title>Another draft genome of Portunus trituberculatus and its Hox gene families provides insights of decapod evolution.</title>
        <authorList>
            <person name="Jeong J.-H."/>
            <person name="Song I."/>
            <person name="Kim S."/>
            <person name="Choi T."/>
            <person name="Kim D."/>
            <person name="Ryu S."/>
            <person name="Kim W."/>
        </authorList>
    </citation>
    <scope>NUCLEOTIDE SEQUENCE [LARGE SCALE GENOMIC DNA]</scope>
    <source>
        <tissue evidence="1">Muscle</tissue>
    </source>
</reference>
<dbReference type="Proteomes" id="UP000324222">
    <property type="component" value="Unassembled WGS sequence"/>
</dbReference>
<protein>
    <submittedName>
        <fullName evidence="1">Uncharacterized protein</fullName>
    </submittedName>
</protein>
<comment type="caution">
    <text evidence="1">The sequence shown here is derived from an EMBL/GenBank/DDBJ whole genome shotgun (WGS) entry which is preliminary data.</text>
</comment>
<keyword evidence="2" id="KW-1185">Reference proteome</keyword>
<sequence>MVNISPLLDRLSHVSSFNFSTLSSPAHAVATTRLRTTSRSREVIVGSTAKTRHPEIPVVWCGLAQRRRRNADPRE</sequence>